<accession>A0A0B7AH81</accession>
<proteinExistence type="predicted"/>
<evidence type="ECO:0000313" key="1">
    <source>
        <dbReference type="EMBL" id="CEK80168.1"/>
    </source>
</evidence>
<sequence>MEFLKSFEKAQTMGLTKDEFINVWENESKLKIKVQKDETPSQWTAYGEKQDWLQTRQESRQDLHFNIESHCKQLMDMT</sequence>
<reference evidence="1" key="1">
    <citation type="submission" date="2014-12" db="EMBL/GenBank/DDBJ databases">
        <title>Insight into the proteome of Arion vulgaris.</title>
        <authorList>
            <person name="Aradska J."/>
            <person name="Bulat T."/>
            <person name="Smidak R."/>
            <person name="Sarate P."/>
            <person name="Gangsoo J."/>
            <person name="Sialana F."/>
            <person name="Bilban M."/>
            <person name="Lubec G."/>
        </authorList>
    </citation>
    <scope>NUCLEOTIDE SEQUENCE</scope>
    <source>
        <tissue evidence="1">Skin</tissue>
    </source>
</reference>
<organism evidence="1">
    <name type="scientific">Arion vulgaris</name>
    <dbReference type="NCBI Taxonomy" id="1028688"/>
    <lineage>
        <taxon>Eukaryota</taxon>
        <taxon>Metazoa</taxon>
        <taxon>Spiralia</taxon>
        <taxon>Lophotrochozoa</taxon>
        <taxon>Mollusca</taxon>
        <taxon>Gastropoda</taxon>
        <taxon>Heterobranchia</taxon>
        <taxon>Euthyneura</taxon>
        <taxon>Panpulmonata</taxon>
        <taxon>Eupulmonata</taxon>
        <taxon>Stylommatophora</taxon>
        <taxon>Helicina</taxon>
        <taxon>Arionoidea</taxon>
        <taxon>Arionidae</taxon>
        <taxon>Arion</taxon>
    </lineage>
</organism>
<dbReference type="EMBL" id="HACG01033303">
    <property type="protein sequence ID" value="CEK80168.1"/>
    <property type="molecule type" value="Transcribed_RNA"/>
</dbReference>
<name>A0A0B7AH81_9EUPU</name>
<dbReference type="AlphaFoldDB" id="A0A0B7AH81"/>
<protein>
    <submittedName>
        <fullName evidence="1">Uncharacterized protein</fullName>
    </submittedName>
</protein>
<gene>
    <name evidence="1" type="primary">ORF119454</name>
</gene>